<dbReference type="PANTHER" id="PTHR11893:SF36">
    <property type="entry name" value="INNEXIN-5"/>
    <property type="match status" value="1"/>
</dbReference>
<keyword evidence="6 9" id="KW-0406">Ion transport</keyword>
<keyword evidence="12" id="KW-1185">Reference proteome</keyword>
<comment type="function">
    <text evidence="9">Structural component of the gap junctions.</text>
</comment>
<dbReference type="GO" id="GO:0005921">
    <property type="term" value="C:gap junction"/>
    <property type="evidence" value="ECO:0007669"/>
    <property type="project" value="UniProtKB-UniRule"/>
</dbReference>
<evidence type="ECO:0000313" key="11">
    <source>
        <dbReference type="EMBL" id="TPP58382.1"/>
    </source>
</evidence>
<name>A0A504Y9X8_FASGI</name>
<keyword evidence="4 9" id="KW-0812">Transmembrane</keyword>
<evidence type="ECO:0000256" key="4">
    <source>
        <dbReference type="ARBA" id="ARBA00022692"/>
    </source>
</evidence>
<organism evidence="11 12">
    <name type="scientific">Fasciola gigantica</name>
    <name type="common">Giant liver fluke</name>
    <dbReference type="NCBI Taxonomy" id="46835"/>
    <lineage>
        <taxon>Eukaryota</taxon>
        <taxon>Metazoa</taxon>
        <taxon>Spiralia</taxon>
        <taxon>Lophotrochozoa</taxon>
        <taxon>Platyhelminthes</taxon>
        <taxon>Trematoda</taxon>
        <taxon>Digenea</taxon>
        <taxon>Plagiorchiida</taxon>
        <taxon>Echinostomata</taxon>
        <taxon>Echinostomatoidea</taxon>
        <taxon>Fasciolidae</taxon>
        <taxon>Fasciola</taxon>
    </lineage>
</organism>
<keyword evidence="7 9" id="KW-0472">Membrane</keyword>
<evidence type="ECO:0000256" key="8">
    <source>
        <dbReference type="ARBA" id="ARBA00023303"/>
    </source>
</evidence>
<dbReference type="InterPro" id="IPR000990">
    <property type="entry name" value="Innexin"/>
</dbReference>
<dbReference type="PANTHER" id="PTHR11893">
    <property type="entry name" value="INNEXIN"/>
    <property type="match status" value="1"/>
</dbReference>
<keyword evidence="8 9" id="KW-0407">Ion channel</keyword>
<feature type="transmembrane region" description="Helical" evidence="9">
    <location>
        <begin position="30"/>
        <end position="50"/>
    </location>
</feature>
<evidence type="ECO:0000256" key="9">
    <source>
        <dbReference type="RuleBase" id="RU010713"/>
    </source>
</evidence>
<dbReference type="Pfam" id="PF00876">
    <property type="entry name" value="Innexin"/>
    <property type="match status" value="1"/>
</dbReference>
<evidence type="ECO:0000256" key="10">
    <source>
        <dbReference type="SAM" id="MobiDB-lite"/>
    </source>
</evidence>
<evidence type="ECO:0000256" key="5">
    <source>
        <dbReference type="ARBA" id="ARBA00022989"/>
    </source>
</evidence>
<dbReference type="PROSITE" id="PS51013">
    <property type="entry name" value="PANNEXIN"/>
    <property type="match status" value="1"/>
</dbReference>
<dbReference type="GO" id="GO:0005243">
    <property type="term" value="F:gap junction channel activity"/>
    <property type="evidence" value="ECO:0007669"/>
    <property type="project" value="TreeGrafter"/>
</dbReference>
<evidence type="ECO:0000256" key="1">
    <source>
        <dbReference type="ARBA" id="ARBA00004651"/>
    </source>
</evidence>
<comment type="caution">
    <text evidence="9">Lacks conserved residue(s) required for the propagation of feature annotation.</text>
</comment>
<dbReference type="PRINTS" id="PR01262">
    <property type="entry name" value="INNEXIN"/>
</dbReference>
<dbReference type="STRING" id="46835.A0A504Y9X8"/>
<dbReference type="Proteomes" id="UP000316759">
    <property type="component" value="Unassembled WGS sequence"/>
</dbReference>
<dbReference type="GO" id="GO:0034220">
    <property type="term" value="P:monoatomic ion transmembrane transport"/>
    <property type="evidence" value="ECO:0007669"/>
    <property type="project" value="UniProtKB-KW"/>
</dbReference>
<proteinExistence type="inferred from homology"/>
<dbReference type="GO" id="GO:0005886">
    <property type="term" value="C:plasma membrane"/>
    <property type="evidence" value="ECO:0007669"/>
    <property type="project" value="UniProtKB-SubCell"/>
</dbReference>
<keyword evidence="5 9" id="KW-1133">Transmembrane helix</keyword>
<sequence>MSTVNFVSLYNKYRLSRFIGVDDWADRLSYFYSFVLLLTCTLLVTSKTYLLRPIACHMPTAPEGGNFKNYVESACWVLGTVPIRSNESMPQRVESWEELEKRRRINYYQWVPFMLALQSIMFYIPHLAWQTVSFSRLGTDLNQLVAKASEALVAKSESKRDECIQQVARALELLLFAHRDYRRGVLADFRRSLSRIVGFLLASKRLGTWTVFAYFCIKLTYLSNTVVQLYIMMIFLNYDHNMFLFAWKLVGNLLSETYWTESLYFPRLSYCTLRLRHLGARENVYAGVCALPVNMFNEKIYIFLFFWVMIVMLCTAISLLVWVFRMSTRRRRCTIIKKYLRLKQLPAPDQIRAFEHKSDNTRSSRKSLERAFRKSVDGFVNRFLCFDGVFLIHVMTSNVGDVITADLVALLWKAWITRYAGRPEWEQPSDVSDNEFEYVSPTVDEGRTLTESTMSGQRTNTRNSMEIRRRPHEAESARTRSSLPQSPATWTC</sequence>
<feature type="transmembrane region" description="Helical" evidence="9">
    <location>
        <begin position="300"/>
        <end position="324"/>
    </location>
</feature>
<comment type="subcellular location">
    <subcellularLocation>
        <location evidence="1 9">Cell membrane</location>
        <topology evidence="1 9">Multi-pass membrane protein</topology>
    </subcellularLocation>
</comment>
<feature type="region of interest" description="Disordered" evidence="10">
    <location>
        <begin position="447"/>
        <end position="492"/>
    </location>
</feature>
<dbReference type="OrthoDB" id="5867527at2759"/>
<evidence type="ECO:0000256" key="2">
    <source>
        <dbReference type="ARBA" id="ARBA00022448"/>
    </source>
</evidence>
<keyword evidence="2 9" id="KW-0813">Transport</keyword>
<feature type="compositionally biased region" description="Basic and acidic residues" evidence="10">
    <location>
        <begin position="465"/>
        <end position="478"/>
    </location>
</feature>
<keyword evidence="3" id="KW-1003">Cell membrane</keyword>
<evidence type="ECO:0000256" key="7">
    <source>
        <dbReference type="ARBA" id="ARBA00023136"/>
    </source>
</evidence>
<dbReference type="EMBL" id="SUNJ01012067">
    <property type="protein sequence ID" value="TPP58382.1"/>
    <property type="molecule type" value="Genomic_DNA"/>
</dbReference>
<feature type="compositionally biased region" description="Polar residues" evidence="10">
    <location>
        <begin position="449"/>
        <end position="464"/>
    </location>
</feature>
<evidence type="ECO:0000313" key="12">
    <source>
        <dbReference type="Proteomes" id="UP000316759"/>
    </source>
</evidence>
<comment type="similarity">
    <text evidence="9">Belongs to the pannexin family.</text>
</comment>
<accession>A0A504Y9X8</accession>
<feature type="compositionally biased region" description="Polar residues" evidence="10">
    <location>
        <begin position="479"/>
        <end position="492"/>
    </location>
</feature>
<reference evidence="11 12" key="1">
    <citation type="submission" date="2019-04" db="EMBL/GenBank/DDBJ databases">
        <title>Annotation for the trematode Fasciola gigantica.</title>
        <authorList>
            <person name="Choi Y.-J."/>
        </authorList>
    </citation>
    <scope>NUCLEOTIDE SEQUENCE [LARGE SCALE GENOMIC DNA]</scope>
    <source>
        <strain evidence="11">Uganda_cow_1</strain>
    </source>
</reference>
<comment type="caution">
    <text evidence="11">The sequence shown here is derived from an EMBL/GenBank/DDBJ whole genome shotgun (WGS) entry which is preliminary data.</text>
</comment>
<gene>
    <name evidence="9" type="primary">inx</name>
    <name evidence="11" type="ORF">FGIG_00103</name>
</gene>
<evidence type="ECO:0000256" key="6">
    <source>
        <dbReference type="ARBA" id="ARBA00023065"/>
    </source>
</evidence>
<dbReference type="AlphaFoldDB" id="A0A504Y9X8"/>
<evidence type="ECO:0000256" key="3">
    <source>
        <dbReference type="ARBA" id="ARBA00022475"/>
    </source>
</evidence>
<protein>
    <recommendedName>
        <fullName evidence="9">Innexin</fullName>
    </recommendedName>
</protein>